<keyword evidence="13" id="KW-0314">Glutamate biosynthesis</keyword>
<dbReference type="InterPro" id="IPR029055">
    <property type="entry name" value="Ntn_hydrolases_N"/>
</dbReference>
<keyword evidence="11" id="KW-0408">Iron</keyword>
<organism evidence="19 20">
    <name type="scientific">Taxus chinensis</name>
    <name type="common">Chinese yew</name>
    <name type="synonym">Taxus wallichiana var. chinensis</name>
    <dbReference type="NCBI Taxonomy" id="29808"/>
    <lineage>
        <taxon>Eukaryota</taxon>
        <taxon>Viridiplantae</taxon>
        <taxon>Streptophyta</taxon>
        <taxon>Embryophyta</taxon>
        <taxon>Tracheophyta</taxon>
        <taxon>Spermatophyta</taxon>
        <taxon>Pinopsida</taxon>
        <taxon>Pinidae</taxon>
        <taxon>Conifers II</taxon>
        <taxon>Cupressales</taxon>
        <taxon>Taxaceae</taxon>
        <taxon>Taxus</taxon>
    </lineage>
</organism>
<feature type="domain" description="Glutamine amidotransferase type-2" evidence="17">
    <location>
        <begin position="1"/>
        <end position="67"/>
    </location>
</feature>
<evidence type="ECO:0000256" key="2">
    <source>
        <dbReference type="ARBA" id="ARBA00001927"/>
    </source>
</evidence>
<gene>
    <name evidence="19" type="ORF">KI387_024148</name>
</gene>
<comment type="cofactor">
    <cofactor evidence="1">
        <name>FMN</name>
        <dbReference type="ChEBI" id="CHEBI:58210"/>
    </cofactor>
</comment>
<comment type="caution">
    <text evidence="19">The sequence shown here is derived from an EMBL/GenBank/DDBJ whole genome shotgun (WGS) entry which is preliminary data.</text>
</comment>
<dbReference type="GO" id="GO:0016041">
    <property type="term" value="F:glutamate synthase (ferredoxin) activity"/>
    <property type="evidence" value="ECO:0007669"/>
    <property type="project" value="UniProtKB-EC"/>
</dbReference>
<keyword evidence="8" id="KW-0479">Metal-binding</keyword>
<evidence type="ECO:0000256" key="4">
    <source>
        <dbReference type="ARBA" id="ARBA00009716"/>
    </source>
</evidence>
<keyword evidence="9" id="KW-0315">Glutamine amidotransferase</keyword>
<keyword evidence="12" id="KW-0411">Iron-sulfur</keyword>
<evidence type="ECO:0000256" key="1">
    <source>
        <dbReference type="ARBA" id="ARBA00001917"/>
    </source>
</evidence>
<evidence type="ECO:0000256" key="9">
    <source>
        <dbReference type="ARBA" id="ARBA00022962"/>
    </source>
</evidence>
<dbReference type="AlphaFoldDB" id="A0AA38G3A4"/>
<dbReference type="GO" id="GO:0006537">
    <property type="term" value="P:glutamate biosynthetic process"/>
    <property type="evidence" value="ECO:0007669"/>
    <property type="project" value="UniProtKB-KW"/>
</dbReference>
<evidence type="ECO:0000256" key="5">
    <source>
        <dbReference type="ARBA" id="ARBA00022605"/>
    </source>
</evidence>
<keyword evidence="7" id="KW-0288">FMN</keyword>
<dbReference type="Pfam" id="PF04898">
    <property type="entry name" value="Glu_syn_central"/>
    <property type="match status" value="1"/>
</dbReference>
<dbReference type="GO" id="GO:0046872">
    <property type="term" value="F:metal ion binding"/>
    <property type="evidence" value="ECO:0007669"/>
    <property type="project" value="UniProtKB-KW"/>
</dbReference>
<keyword evidence="10" id="KW-0560">Oxidoreductase</keyword>
<keyword evidence="20" id="KW-1185">Reference proteome</keyword>
<dbReference type="SUPFAM" id="SSF56235">
    <property type="entry name" value="N-terminal nucleophile aminohydrolases (Ntn hydrolases)"/>
    <property type="match status" value="1"/>
</dbReference>
<keyword evidence="5" id="KW-0028">Amino-acid biosynthesis</keyword>
<evidence type="ECO:0000256" key="6">
    <source>
        <dbReference type="ARBA" id="ARBA00022630"/>
    </source>
</evidence>
<comment type="pathway">
    <text evidence="3">Energy metabolism; nitrogen metabolism.</text>
</comment>
<evidence type="ECO:0000256" key="10">
    <source>
        <dbReference type="ARBA" id="ARBA00023002"/>
    </source>
</evidence>
<dbReference type="Gene3D" id="3.60.20.10">
    <property type="entry name" value="Glutamine Phosphoribosylpyrophosphate, subunit 1, domain 1"/>
    <property type="match status" value="1"/>
</dbReference>
<evidence type="ECO:0000256" key="3">
    <source>
        <dbReference type="ARBA" id="ARBA00004802"/>
    </source>
</evidence>
<reference evidence="19 20" key="1">
    <citation type="journal article" date="2021" name="Nat. Plants">
        <title>The Taxus genome provides insights into paclitaxel biosynthesis.</title>
        <authorList>
            <person name="Xiong X."/>
            <person name="Gou J."/>
            <person name="Liao Q."/>
            <person name="Li Y."/>
            <person name="Zhou Q."/>
            <person name="Bi G."/>
            <person name="Li C."/>
            <person name="Du R."/>
            <person name="Wang X."/>
            <person name="Sun T."/>
            <person name="Guo L."/>
            <person name="Liang H."/>
            <person name="Lu P."/>
            <person name="Wu Y."/>
            <person name="Zhang Z."/>
            <person name="Ro D.K."/>
            <person name="Shang Y."/>
            <person name="Huang S."/>
            <person name="Yan J."/>
        </authorList>
    </citation>
    <scope>NUCLEOTIDE SEQUENCE [LARGE SCALE GENOMIC DNA]</scope>
    <source>
        <strain evidence="19">Ta-2019</strain>
    </source>
</reference>
<dbReference type="InterPro" id="IPR017932">
    <property type="entry name" value="GATase_2_dom"/>
</dbReference>
<dbReference type="PANTHER" id="PTHR11938:SF133">
    <property type="entry name" value="GLUTAMATE SYNTHASE (NADH)"/>
    <property type="match status" value="1"/>
</dbReference>
<evidence type="ECO:0000256" key="8">
    <source>
        <dbReference type="ARBA" id="ARBA00022723"/>
    </source>
</evidence>
<accession>A0AA38G3A4</accession>
<evidence type="ECO:0000256" key="12">
    <source>
        <dbReference type="ARBA" id="ARBA00023014"/>
    </source>
</evidence>
<dbReference type="SUPFAM" id="SSF51395">
    <property type="entry name" value="FMN-linked oxidoreductases"/>
    <property type="match status" value="1"/>
</dbReference>
<name>A0AA38G3A4_TAXCH</name>
<protein>
    <recommendedName>
        <fullName evidence="16">glutamate synthase (ferredoxin)</fullName>
        <ecNumber evidence="16">1.4.7.1</ecNumber>
    </recommendedName>
</protein>
<dbReference type="PANTHER" id="PTHR11938">
    <property type="entry name" value="FAD NADPH DEHYDROGENASE/OXIDOREDUCTASE"/>
    <property type="match status" value="1"/>
</dbReference>
<dbReference type="InterPro" id="IPR006982">
    <property type="entry name" value="Glu_synth_centr_N"/>
</dbReference>
<evidence type="ECO:0000256" key="7">
    <source>
        <dbReference type="ARBA" id="ARBA00022643"/>
    </source>
</evidence>
<proteinExistence type="inferred from homology"/>
<evidence type="ECO:0000259" key="17">
    <source>
        <dbReference type="Pfam" id="PF00310"/>
    </source>
</evidence>
<evidence type="ECO:0000256" key="16">
    <source>
        <dbReference type="ARBA" id="ARBA00039085"/>
    </source>
</evidence>
<evidence type="ECO:0000259" key="18">
    <source>
        <dbReference type="Pfam" id="PF04898"/>
    </source>
</evidence>
<evidence type="ECO:0000256" key="11">
    <source>
        <dbReference type="ARBA" id="ARBA00023004"/>
    </source>
</evidence>
<evidence type="ECO:0000256" key="15">
    <source>
        <dbReference type="ARBA" id="ARBA00037928"/>
    </source>
</evidence>
<dbReference type="Proteomes" id="UP000824469">
    <property type="component" value="Unassembled WGS sequence"/>
</dbReference>
<dbReference type="Gene3D" id="3.20.20.70">
    <property type="entry name" value="Aldolase class I"/>
    <property type="match status" value="1"/>
</dbReference>
<feature type="domain" description="Glutamate synthase central-N" evidence="18">
    <location>
        <begin position="118"/>
        <end position="210"/>
    </location>
</feature>
<evidence type="ECO:0000256" key="13">
    <source>
        <dbReference type="ARBA" id="ARBA00023164"/>
    </source>
</evidence>
<dbReference type="EMBL" id="JAHRHJ020000005">
    <property type="protein sequence ID" value="KAH9315521.1"/>
    <property type="molecule type" value="Genomic_DNA"/>
</dbReference>
<comment type="cofactor">
    <cofactor evidence="2">
        <name>[3Fe-4S] cluster</name>
        <dbReference type="ChEBI" id="CHEBI:21137"/>
    </cofactor>
</comment>
<dbReference type="Pfam" id="PF00310">
    <property type="entry name" value="GATase_2"/>
    <property type="match status" value="1"/>
</dbReference>
<dbReference type="GO" id="GO:0051538">
    <property type="term" value="F:3 iron, 4 sulfur cluster binding"/>
    <property type="evidence" value="ECO:0007669"/>
    <property type="project" value="UniProtKB-KW"/>
</dbReference>
<dbReference type="GO" id="GO:0016040">
    <property type="term" value="F:glutamate synthase (NADH) activity"/>
    <property type="evidence" value="ECO:0007669"/>
    <property type="project" value="TreeGrafter"/>
</dbReference>
<comment type="pathway">
    <text evidence="15">Amino-acid biosynthesis; L-glutamate biosynthesis via GLT pathway; L-glutamate from 2-oxoglutarate and L-glutamine (ferredoxin route): step 1/1.</text>
</comment>
<evidence type="ECO:0000256" key="14">
    <source>
        <dbReference type="ARBA" id="ARBA00023291"/>
    </source>
</evidence>
<sequence length="231" mass="26008">MMMIPEAWKNDQNMDPNRQALYEYFLALMEPWDGPALVSFTNGHYLGATLDCNGLHPGHFYVTHSGMAKRQKITLQEIFDSLPESERVPEPIIRSVKVERSDDVIENIGVHGLLSPFKTFGYTVEALEMLLLPMTKDGSEVLGSMGNDAPLVVMSTQPKIIFEYFKQMFSQVTNPPIVLIREAIVTSMECMIGPKVDLTETSEKLENINLSLLLWPAAEIHLEAAQHCIQK</sequence>
<dbReference type="InterPro" id="IPR050711">
    <property type="entry name" value="ET-N_metabolism_enzyme"/>
</dbReference>
<evidence type="ECO:0000313" key="20">
    <source>
        <dbReference type="Proteomes" id="UP000824469"/>
    </source>
</evidence>
<dbReference type="EC" id="1.4.7.1" evidence="16"/>
<comment type="similarity">
    <text evidence="4">Belongs to the glutamate synthase family.</text>
</comment>
<dbReference type="InterPro" id="IPR013785">
    <property type="entry name" value="Aldolase_TIM"/>
</dbReference>
<keyword evidence="6" id="KW-0285">Flavoprotein</keyword>
<dbReference type="GO" id="GO:0019676">
    <property type="term" value="P:ammonia assimilation cycle"/>
    <property type="evidence" value="ECO:0007669"/>
    <property type="project" value="TreeGrafter"/>
</dbReference>
<keyword evidence="14" id="KW-0003">3Fe-4S</keyword>
<dbReference type="OMA" id="LALMEPW"/>
<evidence type="ECO:0000313" key="19">
    <source>
        <dbReference type="EMBL" id="KAH9315521.1"/>
    </source>
</evidence>